<keyword evidence="2" id="KW-1185">Reference proteome</keyword>
<dbReference type="EMBL" id="FNJI01000009">
    <property type="protein sequence ID" value="SDP05446.1"/>
    <property type="molecule type" value="Genomic_DNA"/>
</dbReference>
<evidence type="ECO:0000313" key="1">
    <source>
        <dbReference type="EMBL" id="SDP05446.1"/>
    </source>
</evidence>
<gene>
    <name evidence="1" type="ORF">SAMN05660330_01709</name>
</gene>
<protein>
    <submittedName>
        <fullName evidence="1">Uncharacterized protein</fullName>
    </submittedName>
</protein>
<evidence type="ECO:0000313" key="2">
    <source>
        <dbReference type="Proteomes" id="UP000199073"/>
    </source>
</evidence>
<dbReference type="AlphaFoldDB" id="A0A1H0PLH3"/>
<dbReference type="Proteomes" id="UP000199073">
    <property type="component" value="Unassembled WGS sequence"/>
</dbReference>
<name>A0A1H0PLH3_9BACT</name>
<proteinExistence type="predicted"/>
<reference evidence="1 2" key="1">
    <citation type="submission" date="2016-10" db="EMBL/GenBank/DDBJ databases">
        <authorList>
            <person name="de Groot N.N."/>
        </authorList>
    </citation>
    <scope>NUCLEOTIDE SEQUENCE [LARGE SCALE GENOMIC DNA]</scope>
    <source>
        <strain evidence="1 2">DSM 12130</strain>
    </source>
</reference>
<sequence>MLIQECKSPVVLFGAWKKADLLSLCHKRGGKHLVNIMVKLKAVKVIFNGESKKIQAIQINGWLFMLNTLQLT</sequence>
<organism evidence="1 2">
    <name type="scientific">Desulforhopalus singaporensis</name>
    <dbReference type="NCBI Taxonomy" id="91360"/>
    <lineage>
        <taxon>Bacteria</taxon>
        <taxon>Pseudomonadati</taxon>
        <taxon>Thermodesulfobacteriota</taxon>
        <taxon>Desulfobulbia</taxon>
        <taxon>Desulfobulbales</taxon>
        <taxon>Desulfocapsaceae</taxon>
        <taxon>Desulforhopalus</taxon>
    </lineage>
</organism>
<accession>A0A1H0PLH3</accession>